<reference evidence="1" key="1">
    <citation type="submission" date="2023-10" db="EMBL/GenBank/DDBJ databases">
        <authorList>
            <person name="Domelevo Entfellner J.-B."/>
        </authorList>
    </citation>
    <scope>NUCLEOTIDE SEQUENCE</scope>
</reference>
<sequence length="96" mass="10781">MHPQIFHSLASSKLLLSNRLLHPVFPTIFTSSMLRLTAPEVFPIPPTQQEPTLIELIQSSLPPAKRMPNIPCKDLQPQSRPLGVLMGAMTNYESYE</sequence>
<evidence type="ECO:0000313" key="1">
    <source>
        <dbReference type="EMBL" id="CAJ1964988.1"/>
    </source>
</evidence>
<accession>A0AA86STX2</accession>
<dbReference type="AlphaFoldDB" id="A0AA86STX2"/>
<dbReference type="Proteomes" id="UP001189624">
    <property type="component" value="Chromosome 6"/>
</dbReference>
<keyword evidence="2" id="KW-1185">Reference proteome</keyword>
<name>A0AA86STX2_9FABA</name>
<gene>
    <name evidence="1" type="ORF">AYBTSS11_LOCUS20606</name>
</gene>
<protein>
    <submittedName>
        <fullName evidence="1">Uncharacterized protein</fullName>
    </submittedName>
</protein>
<dbReference type="EMBL" id="OY731403">
    <property type="protein sequence ID" value="CAJ1964988.1"/>
    <property type="molecule type" value="Genomic_DNA"/>
</dbReference>
<organism evidence="1 2">
    <name type="scientific">Sphenostylis stenocarpa</name>
    <dbReference type="NCBI Taxonomy" id="92480"/>
    <lineage>
        <taxon>Eukaryota</taxon>
        <taxon>Viridiplantae</taxon>
        <taxon>Streptophyta</taxon>
        <taxon>Embryophyta</taxon>
        <taxon>Tracheophyta</taxon>
        <taxon>Spermatophyta</taxon>
        <taxon>Magnoliopsida</taxon>
        <taxon>eudicotyledons</taxon>
        <taxon>Gunneridae</taxon>
        <taxon>Pentapetalae</taxon>
        <taxon>rosids</taxon>
        <taxon>fabids</taxon>
        <taxon>Fabales</taxon>
        <taxon>Fabaceae</taxon>
        <taxon>Papilionoideae</taxon>
        <taxon>50 kb inversion clade</taxon>
        <taxon>NPAAA clade</taxon>
        <taxon>indigoferoid/millettioid clade</taxon>
        <taxon>Phaseoleae</taxon>
        <taxon>Sphenostylis</taxon>
    </lineage>
</organism>
<proteinExistence type="predicted"/>
<evidence type="ECO:0000313" key="2">
    <source>
        <dbReference type="Proteomes" id="UP001189624"/>
    </source>
</evidence>
<dbReference type="Gramene" id="rna-AYBTSS11_LOCUS20606">
    <property type="protein sequence ID" value="CAJ1964988.1"/>
    <property type="gene ID" value="gene-AYBTSS11_LOCUS20606"/>
</dbReference>